<accession>A0ACB8YPZ7</accession>
<dbReference type="EMBL" id="CM042044">
    <property type="protein sequence ID" value="KAI3687516.1"/>
    <property type="molecule type" value="Genomic_DNA"/>
</dbReference>
<reference evidence="2" key="1">
    <citation type="journal article" date="2022" name="Mol. Ecol. Resour.">
        <title>The genomes of chicory, endive, great burdock and yacon provide insights into Asteraceae palaeo-polyploidization history and plant inulin production.</title>
        <authorList>
            <person name="Fan W."/>
            <person name="Wang S."/>
            <person name="Wang H."/>
            <person name="Wang A."/>
            <person name="Jiang F."/>
            <person name="Liu H."/>
            <person name="Zhao H."/>
            <person name="Xu D."/>
            <person name="Zhang Y."/>
        </authorList>
    </citation>
    <scope>NUCLEOTIDE SEQUENCE [LARGE SCALE GENOMIC DNA]</scope>
    <source>
        <strain evidence="2">cv. Yunnan</strain>
    </source>
</reference>
<gene>
    <name evidence="1" type="ORF">L1987_81213</name>
</gene>
<organism evidence="1 2">
    <name type="scientific">Smallanthus sonchifolius</name>
    <dbReference type="NCBI Taxonomy" id="185202"/>
    <lineage>
        <taxon>Eukaryota</taxon>
        <taxon>Viridiplantae</taxon>
        <taxon>Streptophyta</taxon>
        <taxon>Embryophyta</taxon>
        <taxon>Tracheophyta</taxon>
        <taxon>Spermatophyta</taxon>
        <taxon>Magnoliopsida</taxon>
        <taxon>eudicotyledons</taxon>
        <taxon>Gunneridae</taxon>
        <taxon>Pentapetalae</taxon>
        <taxon>asterids</taxon>
        <taxon>campanulids</taxon>
        <taxon>Asterales</taxon>
        <taxon>Asteraceae</taxon>
        <taxon>Asteroideae</taxon>
        <taxon>Heliantheae alliance</taxon>
        <taxon>Millerieae</taxon>
        <taxon>Smallanthus</taxon>
    </lineage>
</organism>
<evidence type="ECO:0000313" key="1">
    <source>
        <dbReference type="EMBL" id="KAI3687516.1"/>
    </source>
</evidence>
<sequence length="94" mass="10487">MFRELETGAIARMNTAIARHAIRVYFIPMKMVMEIWNGDQDKENRSGLVVFGDGNENGEVDLRFETSGDQCEQQTGCGMKGKLRGKIVNLSCDG</sequence>
<comment type="caution">
    <text evidence="1">The sequence shown here is derived from an EMBL/GenBank/DDBJ whole genome shotgun (WGS) entry which is preliminary data.</text>
</comment>
<reference evidence="1 2" key="2">
    <citation type="journal article" date="2022" name="Mol. Ecol. Resour.">
        <title>The genomes of chicory, endive, great burdock and yacon provide insights into Asteraceae paleo-polyploidization history and plant inulin production.</title>
        <authorList>
            <person name="Fan W."/>
            <person name="Wang S."/>
            <person name="Wang H."/>
            <person name="Wang A."/>
            <person name="Jiang F."/>
            <person name="Liu H."/>
            <person name="Zhao H."/>
            <person name="Xu D."/>
            <person name="Zhang Y."/>
        </authorList>
    </citation>
    <scope>NUCLEOTIDE SEQUENCE [LARGE SCALE GENOMIC DNA]</scope>
    <source>
        <strain evidence="2">cv. Yunnan</strain>
        <tissue evidence="1">Leaves</tissue>
    </source>
</reference>
<dbReference type="Proteomes" id="UP001056120">
    <property type="component" value="Linkage Group LG27"/>
</dbReference>
<protein>
    <submittedName>
        <fullName evidence="1">Uncharacterized protein</fullName>
    </submittedName>
</protein>
<name>A0ACB8YPZ7_9ASTR</name>
<keyword evidence="2" id="KW-1185">Reference proteome</keyword>
<evidence type="ECO:0000313" key="2">
    <source>
        <dbReference type="Proteomes" id="UP001056120"/>
    </source>
</evidence>
<proteinExistence type="predicted"/>